<dbReference type="InterPro" id="IPR006224">
    <property type="entry name" value="PsdUridine_synth_RluA-like_CS"/>
</dbReference>
<dbReference type="PROSITE" id="PS01129">
    <property type="entry name" value="PSI_RLU"/>
    <property type="match status" value="1"/>
</dbReference>
<dbReference type="VEuPathDB" id="AmoebaDB:DICPUDRAFT_81306"/>
<keyword evidence="8" id="KW-1185">Reference proteome</keyword>
<reference evidence="8" key="1">
    <citation type="journal article" date="2011" name="Genome Biol.">
        <title>Comparative genomics of the social amoebae Dictyostelium discoideum and Dictyostelium purpureum.</title>
        <authorList>
            <consortium name="US DOE Joint Genome Institute (JGI-PGF)"/>
            <person name="Sucgang R."/>
            <person name="Kuo A."/>
            <person name="Tian X."/>
            <person name="Salerno W."/>
            <person name="Parikh A."/>
            <person name="Feasley C.L."/>
            <person name="Dalin E."/>
            <person name="Tu H."/>
            <person name="Huang E."/>
            <person name="Barry K."/>
            <person name="Lindquist E."/>
            <person name="Shapiro H."/>
            <person name="Bruce D."/>
            <person name="Schmutz J."/>
            <person name="Salamov A."/>
            <person name="Fey P."/>
            <person name="Gaudet P."/>
            <person name="Anjard C."/>
            <person name="Babu M.M."/>
            <person name="Basu S."/>
            <person name="Bushmanova Y."/>
            <person name="van der Wel H."/>
            <person name="Katoh-Kurasawa M."/>
            <person name="Dinh C."/>
            <person name="Coutinho P.M."/>
            <person name="Saito T."/>
            <person name="Elias M."/>
            <person name="Schaap P."/>
            <person name="Kay R.R."/>
            <person name="Henrissat B."/>
            <person name="Eichinger L."/>
            <person name="Rivero F."/>
            <person name="Putnam N.H."/>
            <person name="West C.M."/>
            <person name="Loomis W.F."/>
            <person name="Chisholm R.L."/>
            <person name="Shaulsky G."/>
            <person name="Strassmann J.E."/>
            <person name="Queller D.C."/>
            <person name="Kuspa A."/>
            <person name="Grigoriev I.V."/>
        </authorList>
    </citation>
    <scope>NUCLEOTIDE SEQUENCE [LARGE SCALE GENOMIC DNA]</scope>
    <source>
        <strain evidence="8">QSDP1</strain>
    </source>
</reference>
<dbReference type="InParanoid" id="F0ZT35"/>
<feature type="compositionally biased region" description="Basic and acidic residues" evidence="5">
    <location>
        <begin position="382"/>
        <end position="396"/>
    </location>
</feature>
<evidence type="ECO:0000256" key="4">
    <source>
        <dbReference type="ARBA" id="ARBA00023235"/>
    </source>
</evidence>
<dbReference type="GeneID" id="10508056"/>
<dbReference type="CDD" id="cd02869">
    <property type="entry name" value="PseudoU_synth_RluA_like"/>
    <property type="match status" value="1"/>
</dbReference>
<dbReference type="Gene3D" id="3.30.2350.10">
    <property type="entry name" value="Pseudouridine synthase"/>
    <property type="match status" value="2"/>
</dbReference>
<comment type="subcellular location">
    <subcellularLocation>
        <location evidence="1">Mitochondrion</location>
    </subcellularLocation>
</comment>
<dbReference type="FunCoup" id="F0ZT35">
    <property type="interactions" value="743"/>
</dbReference>
<feature type="region of interest" description="Disordered" evidence="5">
    <location>
        <begin position="53"/>
        <end position="135"/>
    </location>
</feature>
<evidence type="ECO:0000256" key="1">
    <source>
        <dbReference type="ARBA" id="ARBA00004173"/>
    </source>
</evidence>
<feature type="compositionally biased region" description="Basic and acidic residues" evidence="5">
    <location>
        <begin position="94"/>
        <end position="113"/>
    </location>
</feature>
<keyword evidence="4" id="KW-0413">Isomerase</keyword>
<organism evidence="7 8">
    <name type="scientific">Dictyostelium purpureum</name>
    <name type="common">Slime mold</name>
    <dbReference type="NCBI Taxonomy" id="5786"/>
    <lineage>
        <taxon>Eukaryota</taxon>
        <taxon>Amoebozoa</taxon>
        <taxon>Evosea</taxon>
        <taxon>Eumycetozoa</taxon>
        <taxon>Dictyostelia</taxon>
        <taxon>Dictyosteliales</taxon>
        <taxon>Dictyosteliaceae</taxon>
        <taxon>Dictyostelium</taxon>
    </lineage>
</organism>
<feature type="compositionally biased region" description="Basic and acidic residues" evidence="5">
    <location>
        <begin position="65"/>
        <end position="85"/>
    </location>
</feature>
<evidence type="ECO:0000256" key="2">
    <source>
        <dbReference type="ARBA" id="ARBA00010876"/>
    </source>
</evidence>
<dbReference type="KEGG" id="dpp:DICPUDRAFT_81306"/>
<dbReference type="eggNOG" id="KOG1919">
    <property type="taxonomic scope" value="Eukaryota"/>
</dbReference>
<dbReference type="OrthoDB" id="428658at2759"/>
<evidence type="ECO:0000256" key="3">
    <source>
        <dbReference type="ARBA" id="ARBA00023128"/>
    </source>
</evidence>
<dbReference type="GO" id="GO:0009982">
    <property type="term" value="F:pseudouridine synthase activity"/>
    <property type="evidence" value="ECO:0000318"/>
    <property type="project" value="GO_Central"/>
</dbReference>
<evidence type="ECO:0000256" key="5">
    <source>
        <dbReference type="SAM" id="MobiDB-lite"/>
    </source>
</evidence>
<protein>
    <recommendedName>
        <fullName evidence="6">Pseudouridine synthase RsuA/RluA-like domain-containing protein</fullName>
    </recommendedName>
</protein>
<dbReference type="InterPro" id="IPR020103">
    <property type="entry name" value="PsdUridine_synth_cat_dom_sf"/>
</dbReference>
<evidence type="ECO:0000313" key="8">
    <source>
        <dbReference type="Proteomes" id="UP000001064"/>
    </source>
</evidence>
<evidence type="ECO:0000259" key="6">
    <source>
        <dbReference type="Pfam" id="PF00849"/>
    </source>
</evidence>
<dbReference type="GO" id="GO:0003723">
    <property type="term" value="F:RNA binding"/>
    <property type="evidence" value="ECO:0007669"/>
    <property type="project" value="InterPro"/>
</dbReference>
<proteinExistence type="inferred from homology"/>
<dbReference type="Pfam" id="PF00849">
    <property type="entry name" value="PseudoU_synth_2"/>
    <property type="match status" value="2"/>
</dbReference>
<gene>
    <name evidence="7" type="ORF">DICPUDRAFT_81306</name>
</gene>
<feature type="region of interest" description="Disordered" evidence="5">
    <location>
        <begin position="382"/>
        <end position="413"/>
    </location>
</feature>
<dbReference type="STRING" id="5786.F0ZT35"/>
<dbReference type="GO" id="GO:0005739">
    <property type="term" value="C:mitochondrion"/>
    <property type="evidence" value="ECO:0007669"/>
    <property type="project" value="UniProtKB-SubCell"/>
</dbReference>
<dbReference type="OMA" id="RVHCASV"/>
<dbReference type="SUPFAM" id="SSF55120">
    <property type="entry name" value="Pseudouridine synthase"/>
    <property type="match status" value="1"/>
</dbReference>
<name>F0ZT35_DICPU</name>
<dbReference type="AlphaFoldDB" id="F0ZT35"/>
<dbReference type="PANTHER" id="PTHR21600">
    <property type="entry name" value="MITOCHONDRIAL RNA PSEUDOURIDINE SYNTHASE"/>
    <property type="match status" value="1"/>
</dbReference>
<feature type="compositionally biased region" description="Basic and acidic residues" evidence="5">
    <location>
        <begin position="120"/>
        <end position="129"/>
    </location>
</feature>
<keyword evidence="3" id="KW-0496">Mitochondrion</keyword>
<feature type="domain" description="Pseudouridine synthase RsuA/RluA-like" evidence="6">
    <location>
        <begin position="304"/>
        <end position="375"/>
    </location>
</feature>
<sequence length="583" mass="67687">MNFLKKSLYNNGLIYNRNNNYSLFSINRLFNNNSTIVSPLNLANEFFTKRESKKKLQKMSMKKQNSNDRVKGSKKNQNEKPQKKEHTLKKHRKINMELERIEKLTNEENDNKNKNKNKYNKKDKSDNKKKNLLNNNVNNKITTRKYMPPPLTVPDSFISRKSEEELKKEDAVNKVNLLLEKDEAVPSEHKRVKYYVTRDMEGMRVDRWISHKLPILPHSLVCKWLRNKIIYKENEEFKQNSTSELKRHKMKFNDKVEVGSWIYFPSQALLDQHMADINEPTKYTRLSDDEIKEIKESVLYKDEHLLVLNKPQGLSVQGGSGLKKHLDMMLNHLRFEKSENPKLVHRLDKATSGILILGRSRLAATAMAEKFELKLVSSKKKEKEKFNKDNERENKKNSSKKKKDTKDEEIDDDEDLENKGIKKTYWALIAGAPKPREGRIRAPLKKVMIGGEEKVIPALKIGDGAKLAITEYKVIQSSLDNQSFVALWPETGRTHQLRVHCASVLNAPIIGDTKYGNKLVNESIKTFLNSASSSLKLHLHARRIQFIHPFTNKPIDIIAPLPPSLKESWKKFGFNYKIDDNST</sequence>
<accession>F0ZT35</accession>
<comment type="similarity">
    <text evidence="2">Belongs to the pseudouridine synthase RluA family.</text>
</comment>
<dbReference type="EMBL" id="GL871168">
    <property type="protein sequence ID" value="EGC32890.1"/>
    <property type="molecule type" value="Genomic_DNA"/>
</dbReference>
<dbReference type="InterPro" id="IPR050188">
    <property type="entry name" value="RluA_PseudoU_synthase"/>
</dbReference>
<dbReference type="PANTHER" id="PTHR21600:SF81">
    <property type="entry name" value="21S RRNA PSEUDOURIDINE(2819) SYNTHASE"/>
    <property type="match status" value="1"/>
</dbReference>
<evidence type="ECO:0000313" key="7">
    <source>
        <dbReference type="EMBL" id="EGC32890.1"/>
    </source>
</evidence>
<dbReference type="RefSeq" id="XP_003290575.1">
    <property type="nucleotide sequence ID" value="XM_003290527.1"/>
</dbReference>
<feature type="domain" description="Pseudouridine synthase RsuA/RluA-like" evidence="6">
    <location>
        <begin position="416"/>
        <end position="503"/>
    </location>
</feature>
<dbReference type="Proteomes" id="UP000001064">
    <property type="component" value="Unassembled WGS sequence"/>
</dbReference>
<dbReference type="GO" id="GO:0000455">
    <property type="term" value="P:enzyme-directed rRNA pseudouridine synthesis"/>
    <property type="evidence" value="ECO:0000318"/>
    <property type="project" value="GO_Central"/>
</dbReference>
<dbReference type="InterPro" id="IPR006145">
    <property type="entry name" value="PsdUridine_synth_RsuA/RluA"/>
</dbReference>